<feature type="chain" id="PRO_5047288936" description="Conjugal transfer protein TraW" evidence="1">
    <location>
        <begin position="21"/>
        <end position="208"/>
    </location>
</feature>
<proteinExistence type="predicted"/>
<organism evidence="2 3">
    <name type="scientific">Candidatus Neptunichlamydia vexilliferae</name>
    <dbReference type="NCBI Taxonomy" id="1651774"/>
    <lineage>
        <taxon>Bacteria</taxon>
        <taxon>Pseudomonadati</taxon>
        <taxon>Chlamydiota</taxon>
        <taxon>Chlamydiia</taxon>
        <taxon>Parachlamydiales</taxon>
        <taxon>Simkaniaceae</taxon>
        <taxon>Candidatus Neptunichlamydia</taxon>
    </lineage>
</organism>
<dbReference type="RefSeq" id="WP_194847362.1">
    <property type="nucleotide sequence ID" value="NZ_JAAEJV010000010.1"/>
</dbReference>
<protein>
    <recommendedName>
        <fullName evidence="4">Conjugal transfer protein TraW</fullName>
    </recommendedName>
</protein>
<gene>
    <name evidence="2" type="ORF">NEPTK9_000564</name>
</gene>
<evidence type="ECO:0000313" key="2">
    <source>
        <dbReference type="EMBL" id="MBF5059059.1"/>
    </source>
</evidence>
<keyword evidence="3" id="KW-1185">Reference proteome</keyword>
<reference evidence="2 3" key="1">
    <citation type="submission" date="2020-01" db="EMBL/GenBank/DDBJ databases">
        <title>Draft genome sequence of Cand. Neptunochlamydia vexilliferae K9.</title>
        <authorList>
            <person name="Schulz F."/>
            <person name="Koestlbacher S."/>
            <person name="Wascher F."/>
            <person name="Pizzetti I."/>
            <person name="Horn M."/>
        </authorList>
    </citation>
    <scope>NUCLEOTIDE SEQUENCE [LARGE SCALE GENOMIC DNA]</scope>
    <source>
        <strain evidence="2 3">K9</strain>
    </source>
</reference>
<dbReference type="Proteomes" id="UP001194714">
    <property type="component" value="Unassembled WGS sequence"/>
</dbReference>
<comment type="caution">
    <text evidence="2">The sequence shown here is derived from an EMBL/GenBank/DDBJ whole genome shotgun (WGS) entry which is preliminary data.</text>
</comment>
<evidence type="ECO:0000313" key="3">
    <source>
        <dbReference type="Proteomes" id="UP001194714"/>
    </source>
</evidence>
<keyword evidence="1" id="KW-0732">Signal</keyword>
<evidence type="ECO:0008006" key="4">
    <source>
        <dbReference type="Google" id="ProtNLM"/>
    </source>
</evidence>
<evidence type="ECO:0000256" key="1">
    <source>
        <dbReference type="SAM" id="SignalP"/>
    </source>
</evidence>
<accession>A0ABS0AY50</accession>
<sequence>MKLPISLLVLLGSFISPLYSGEDQSLFNDTLSRISNPKRDIIIPAEVEIPKDIDAADHLTNAKSYAKRFFNPLTTMKSDVEHIERFIYLEKGKIFTQGKVTLEGKFLFIDGYNPVHFDWVRTQSPDFKVVIFRGGDRAGLREHMKDQKGLYTIYPMKGRDFYFDIYGLLFQKVGVEKLPSRVTQVGNQILVEEIPIGRKLPHELRKQH</sequence>
<feature type="signal peptide" evidence="1">
    <location>
        <begin position="1"/>
        <end position="20"/>
    </location>
</feature>
<name>A0ABS0AY50_9BACT</name>
<dbReference type="EMBL" id="JAAEJV010000010">
    <property type="protein sequence ID" value="MBF5059059.1"/>
    <property type="molecule type" value="Genomic_DNA"/>
</dbReference>